<dbReference type="HAMAP" id="MF_00122">
    <property type="entry name" value="GatC"/>
    <property type="match status" value="1"/>
</dbReference>
<accession>X1FQT1</accession>
<protein>
    <recommendedName>
        <fullName evidence="2">Aspartyl/glutamyl-tRNA(Asn/Gln) amidotransferase subunit C</fullName>
    </recommendedName>
</protein>
<dbReference type="Pfam" id="PF02686">
    <property type="entry name" value="GatC"/>
    <property type="match status" value="1"/>
</dbReference>
<proteinExistence type="inferred from homology"/>
<dbReference type="EMBL" id="BARU01006482">
    <property type="protein sequence ID" value="GAH47347.1"/>
    <property type="molecule type" value="Genomic_DNA"/>
</dbReference>
<dbReference type="PANTHER" id="PTHR15004:SF0">
    <property type="entry name" value="GLUTAMYL-TRNA(GLN) AMIDOTRANSFERASE SUBUNIT C, MITOCHONDRIAL"/>
    <property type="match status" value="1"/>
</dbReference>
<gene>
    <name evidence="1" type="ORF">S03H2_12753</name>
</gene>
<sequence>MKTKIDITYVAKLAKIKLNKKEKETLSVELHTILAFINKLNEIDTSLAPPTSHPFSIKNVFRKDVARPSLPIAKVRRLTPQMKNDFFKVPKVIEK</sequence>
<dbReference type="SUPFAM" id="SSF141000">
    <property type="entry name" value="Glu-tRNAGln amidotransferase C subunit"/>
    <property type="match status" value="1"/>
</dbReference>
<evidence type="ECO:0008006" key="2">
    <source>
        <dbReference type="Google" id="ProtNLM"/>
    </source>
</evidence>
<dbReference type="Gene3D" id="1.10.20.60">
    <property type="entry name" value="Glu-tRNAGln amidotransferase C subunit, N-terminal domain"/>
    <property type="match status" value="1"/>
</dbReference>
<dbReference type="GO" id="GO:0070681">
    <property type="term" value="P:glutaminyl-tRNAGln biosynthesis via transamidation"/>
    <property type="evidence" value="ECO:0007669"/>
    <property type="project" value="TreeGrafter"/>
</dbReference>
<dbReference type="AlphaFoldDB" id="X1FQT1"/>
<evidence type="ECO:0000313" key="1">
    <source>
        <dbReference type="EMBL" id="GAH47347.1"/>
    </source>
</evidence>
<dbReference type="InterPro" id="IPR003837">
    <property type="entry name" value="GatC"/>
</dbReference>
<comment type="caution">
    <text evidence="1">The sequence shown here is derived from an EMBL/GenBank/DDBJ whole genome shotgun (WGS) entry which is preliminary data.</text>
</comment>
<name>X1FQT1_9ZZZZ</name>
<dbReference type="GO" id="GO:0006450">
    <property type="term" value="P:regulation of translational fidelity"/>
    <property type="evidence" value="ECO:0007669"/>
    <property type="project" value="InterPro"/>
</dbReference>
<dbReference type="NCBIfam" id="TIGR00135">
    <property type="entry name" value="gatC"/>
    <property type="match status" value="1"/>
</dbReference>
<organism evidence="1">
    <name type="scientific">marine sediment metagenome</name>
    <dbReference type="NCBI Taxonomy" id="412755"/>
    <lineage>
        <taxon>unclassified sequences</taxon>
        <taxon>metagenomes</taxon>
        <taxon>ecological metagenomes</taxon>
    </lineage>
</organism>
<dbReference type="PANTHER" id="PTHR15004">
    <property type="entry name" value="GLUTAMYL-TRNA(GLN) AMIDOTRANSFERASE SUBUNIT C, MITOCHONDRIAL"/>
    <property type="match status" value="1"/>
</dbReference>
<reference evidence="1" key="1">
    <citation type="journal article" date="2014" name="Front. Microbiol.">
        <title>High frequency of phylogenetically diverse reductive dehalogenase-homologous genes in deep subseafloor sedimentary metagenomes.</title>
        <authorList>
            <person name="Kawai M."/>
            <person name="Futagami T."/>
            <person name="Toyoda A."/>
            <person name="Takaki Y."/>
            <person name="Nishi S."/>
            <person name="Hori S."/>
            <person name="Arai W."/>
            <person name="Tsubouchi T."/>
            <person name="Morono Y."/>
            <person name="Uchiyama I."/>
            <person name="Ito T."/>
            <person name="Fujiyama A."/>
            <person name="Inagaki F."/>
            <person name="Takami H."/>
        </authorList>
    </citation>
    <scope>NUCLEOTIDE SEQUENCE</scope>
    <source>
        <strain evidence="1">Expedition CK06-06</strain>
    </source>
</reference>
<dbReference type="InterPro" id="IPR036113">
    <property type="entry name" value="Asp/Glu-ADT_sf_sub_c"/>
</dbReference>